<evidence type="ECO:0000256" key="7">
    <source>
        <dbReference type="SAM" id="Phobius"/>
    </source>
</evidence>
<feature type="domain" description="Major facilitator superfamily (MFS) profile" evidence="8">
    <location>
        <begin position="61"/>
        <end position="478"/>
    </location>
</feature>
<dbReference type="GeneID" id="37025343"/>
<dbReference type="OrthoDB" id="3639251at2759"/>
<evidence type="ECO:0000313" key="9">
    <source>
        <dbReference type="EMBL" id="PWN28474.1"/>
    </source>
</evidence>
<gene>
    <name evidence="9" type="ORF">BDZ90DRAFT_149034</name>
</gene>
<keyword evidence="10" id="KW-1185">Reference proteome</keyword>
<dbReference type="GO" id="GO:0016020">
    <property type="term" value="C:membrane"/>
    <property type="evidence" value="ECO:0007669"/>
    <property type="project" value="UniProtKB-SubCell"/>
</dbReference>
<dbReference type="AlphaFoldDB" id="A0A316UU00"/>
<feature type="transmembrane region" description="Helical" evidence="7">
    <location>
        <begin position="190"/>
        <end position="210"/>
    </location>
</feature>
<feature type="transmembrane region" description="Helical" evidence="7">
    <location>
        <begin position="222"/>
        <end position="242"/>
    </location>
</feature>
<feature type="transmembrane region" description="Helical" evidence="7">
    <location>
        <begin position="292"/>
        <end position="309"/>
    </location>
</feature>
<feature type="transmembrane region" description="Helical" evidence="7">
    <location>
        <begin position="387"/>
        <end position="407"/>
    </location>
</feature>
<feature type="region of interest" description="Disordered" evidence="6">
    <location>
        <begin position="1"/>
        <end position="20"/>
    </location>
</feature>
<evidence type="ECO:0000256" key="5">
    <source>
        <dbReference type="ARBA" id="ARBA00023136"/>
    </source>
</evidence>
<evidence type="ECO:0000256" key="3">
    <source>
        <dbReference type="ARBA" id="ARBA00022692"/>
    </source>
</evidence>
<dbReference type="PROSITE" id="PS50850">
    <property type="entry name" value="MFS"/>
    <property type="match status" value="1"/>
</dbReference>
<dbReference type="SUPFAM" id="SSF103473">
    <property type="entry name" value="MFS general substrate transporter"/>
    <property type="match status" value="1"/>
</dbReference>
<feature type="transmembrane region" description="Helical" evidence="7">
    <location>
        <begin position="153"/>
        <end position="178"/>
    </location>
</feature>
<dbReference type="InterPro" id="IPR020846">
    <property type="entry name" value="MFS_dom"/>
</dbReference>
<organism evidence="9 10">
    <name type="scientific">Jaminaea rosea</name>
    <dbReference type="NCBI Taxonomy" id="1569628"/>
    <lineage>
        <taxon>Eukaryota</taxon>
        <taxon>Fungi</taxon>
        <taxon>Dikarya</taxon>
        <taxon>Basidiomycota</taxon>
        <taxon>Ustilaginomycotina</taxon>
        <taxon>Exobasidiomycetes</taxon>
        <taxon>Microstromatales</taxon>
        <taxon>Microstromatales incertae sedis</taxon>
        <taxon>Jaminaea</taxon>
    </lineage>
</organism>
<dbReference type="InterPro" id="IPR036259">
    <property type="entry name" value="MFS_trans_sf"/>
</dbReference>
<evidence type="ECO:0000313" key="10">
    <source>
        <dbReference type="Proteomes" id="UP000245884"/>
    </source>
</evidence>
<protein>
    <submittedName>
        <fullName evidence="9">Phthalate transporter</fullName>
    </submittedName>
</protein>
<keyword evidence="2" id="KW-0813">Transport</keyword>
<feature type="transmembrane region" description="Helical" evidence="7">
    <location>
        <begin position="419"/>
        <end position="440"/>
    </location>
</feature>
<dbReference type="RefSeq" id="XP_025363086.1">
    <property type="nucleotide sequence ID" value="XM_025503520.1"/>
</dbReference>
<dbReference type="PANTHER" id="PTHR43791">
    <property type="entry name" value="PERMEASE-RELATED"/>
    <property type="match status" value="1"/>
</dbReference>
<feature type="transmembrane region" description="Helical" evidence="7">
    <location>
        <begin position="329"/>
        <end position="348"/>
    </location>
</feature>
<comment type="subcellular location">
    <subcellularLocation>
        <location evidence="1">Membrane</location>
        <topology evidence="1">Multi-pass membrane protein</topology>
    </subcellularLocation>
</comment>
<dbReference type="GO" id="GO:0022857">
    <property type="term" value="F:transmembrane transporter activity"/>
    <property type="evidence" value="ECO:0007669"/>
    <property type="project" value="InterPro"/>
</dbReference>
<proteinExistence type="predicted"/>
<accession>A0A316UU00</accession>
<feature type="transmembrane region" description="Helical" evidence="7">
    <location>
        <begin position="452"/>
        <end position="475"/>
    </location>
</feature>
<keyword evidence="4 7" id="KW-1133">Transmembrane helix</keyword>
<evidence type="ECO:0000256" key="2">
    <source>
        <dbReference type="ARBA" id="ARBA00022448"/>
    </source>
</evidence>
<dbReference type="Pfam" id="PF07690">
    <property type="entry name" value="MFS_1"/>
    <property type="match status" value="1"/>
</dbReference>
<feature type="transmembrane region" description="Helical" evidence="7">
    <location>
        <begin position="99"/>
        <end position="116"/>
    </location>
</feature>
<dbReference type="InterPro" id="IPR011701">
    <property type="entry name" value="MFS"/>
</dbReference>
<evidence type="ECO:0000256" key="6">
    <source>
        <dbReference type="SAM" id="MobiDB-lite"/>
    </source>
</evidence>
<evidence type="ECO:0000256" key="4">
    <source>
        <dbReference type="ARBA" id="ARBA00022989"/>
    </source>
</evidence>
<dbReference type="STRING" id="1569628.A0A316UU00"/>
<keyword evidence="5 7" id="KW-0472">Membrane</keyword>
<dbReference type="EMBL" id="KZ819665">
    <property type="protein sequence ID" value="PWN28474.1"/>
    <property type="molecule type" value="Genomic_DNA"/>
</dbReference>
<reference evidence="9 10" key="1">
    <citation type="journal article" date="2018" name="Mol. Biol. Evol.">
        <title>Broad Genomic Sampling Reveals a Smut Pathogenic Ancestry of the Fungal Clade Ustilaginomycotina.</title>
        <authorList>
            <person name="Kijpornyongpan T."/>
            <person name="Mondo S.J."/>
            <person name="Barry K."/>
            <person name="Sandor L."/>
            <person name="Lee J."/>
            <person name="Lipzen A."/>
            <person name="Pangilinan J."/>
            <person name="LaButti K."/>
            <person name="Hainaut M."/>
            <person name="Henrissat B."/>
            <person name="Grigoriev I.V."/>
            <person name="Spatafora J.W."/>
            <person name="Aime M.C."/>
        </authorList>
    </citation>
    <scope>NUCLEOTIDE SEQUENCE [LARGE SCALE GENOMIC DNA]</scope>
    <source>
        <strain evidence="9 10">MCA 5214</strain>
    </source>
</reference>
<dbReference type="PANTHER" id="PTHR43791:SF3">
    <property type="entry name" value="MAJOR FACILITATOR SUPERFAMILY (MFS) PROFILE DOMAIN-CONTAINING PROTEIN"/>
    <property type="match status" value="1"/>
</dbReference>
<evidence type="ECO:0000256" key="1">
    <source>
        <dbReference type="ARBA" id="ARBA00004141"/>
    </source>
</evidence>
<keyword evidence="3 7" id="KW-0812">Transmembrane</keyword>
<name>A0A316UU00_9BASI</name>
<evidence type="ECO:0000259" key="8">
    <source>
        <dbReference type="PROSITE" id="PS50850"/>
    </source>
</evidence>
<dbReference type="Proteomes" id="UP000245884">
    <property type="component" value="Unassembled WGS sequence"/>
</dbReference>
<sequence length="497" mass="54338">MQHASHIDSRGSQDIKYEHGDHLTGTLSPNSVESNVLAVHPDEGFDESEIKSIRRKIDWRLVPPLAALYAMSLIDRTNISLAAQAGMSRQLRLTIEDRYAHAVLAFFPPYIAFELLSNIGLRKVGARFWLPSAGVLWGISMLGMGFVNNHQGLIALRALVGLFEAALFPGATFLLGCWYLRRELAFRLTAFYQVGVFASGIAAILAYGFSLVRTGTIAGWRWIFIGEALITIALAVPGYFLIVDFPSSHRCTFLNEREKEIVATRLQRDRADAVPDSLTWGKLGKYVIDLKLWGYALCFGCTTLASYALSYFAPRIIASLGIATAVRDIYALVIPPYVAALPWGLLMAKISDKTGSRLPIIMFNACLALLGCGLFAFLPATKGAGRYVGLFICAAAANSNVPLISAASQSNIRRQSKRLYTSAIVVGFGGLGGIVSSLVFPERDAPLYRFGMIFVMGAQALVFVISGMMAIYFMAANRAAARGTRIIEDQPGYRYQV</sequence>
<feature type="transmembrane region" description="Helical" evidence="7">
    <location>
        <begin position="360"/>
        <end position="381"/>
    </location>
</feature>
<dbReference type="Gene3D" id="1.20.1250.20">
    <property type="entry name" value="MFS general substrate transporter like domains"/>
    <property type="match status" value="2"/>
</dbReference>
<feature type="transmembrane region" description="Helical" evidence="7">
    <location>
        <begin position="128"/>
        <end position="147"/>
    </location>
</feature>